<feature type="region of interest" description="Disordered" evidence="2">
    <location>
        <begin position="270"/>
        <end position="297"/>
    </location>
</feature>
<protein>
    <recommendedName>
        <fullName evidence="3">USP domain-containing protein</fullName>
    </recommendedName>
</protein>
<dbReference type="AlphaFoldDB" id="A0A7C9EF31"/>
<dbReference type="InterPro" id="IPR028889">
    <property type="entry name" value="USP"/>
</dbReference>
<dbReference type="SUPFAM" id="SSF54001">
    <property type="entry name" value="Cysteine proteinases"/>
    <property type="match status" value="1"/>
</dbReference>
<dbReference type="InterPro" id="IPR038765">
    <property type="entry name" value="Papain-like_cys_pep_sf"/>
</dbReference>
<dbReference type="CDD" id="cd02674">
    <property type="entry name" value="Peptidase_C19R"/>
    <property type="match status" value="1"/>
</dbReference>
<evidence type="ECO:0000259" key="3">
    <source>
        <dbReference type="PROSITE" id="PS50235"/>
    </source>
</evidence>
<reference evidence="4" key="2">
    <citation type="submission" date="2020-07" db="EMBL/GenBank/DDBJ databases">
        <authorList>
            <person name="Vera ALvarez R."/>
            <person name="Arias-Moreno D.M."/>
            <person name="Jimenez-Jacinto V."/>
            <person name="Jimenez-Bremont J.F."/>
            <person name="Swaminathan K."/>
            <person name="Moose S.P."/>
            <person name="Guerrero-Gonzalez M.L."/>
            <person name="Marino-Ramirez L."/>
            <person name="Landsman D."/>
            <person name="Rodriguez-Kessler M."/>
            <person name="Delgado-Sanchez P."/>
        </authorList>
    </citation>
    <scope>NUCLEOTIDE SEQUENCE</scope>
    <source>
        <tissue evidence="4">Cladode</tissue>
    </source>
</reference>
<sequence length="528" mass="59779">MPVAPRLFKSTLDSFAPQFSGYSQHDSQEVLAFLLDGLHEDLNRVKCKPYIEVSDAQGCPDDQVADEYWQNHLARNNSIIVDLCHGQYRSTLVCPVCKRVSITFDPFMYLSLPLPSTAMRTMTVTVLGTNGSIMPSSFTVAVPKCGRCKDLIQAISVACSLRDDENILVAEVYNHCIIRFLEDPSDSLALIRDDDRLVAYRLPQENEGCQLVVFMHQHIERYSVYGLARPSWRLFGIPLVTRIPGLVSGSQIYNEYRKLLRPFLKDEGGYGDDRDSDNGFAKMDGTSTSSSDDSLNSDDEVGTSLCFRIHFSDDRGIMKHGRIKLNEPLYVPVAAKKLNLLVRWSGRMMRQYDTSRLSSLPEICRPGSPASRSQESVSLYRCLEGFLKEEPLGPDDMWYCPGCKKHQQASKKLDLWRLPEILVVHLKRFSYSRFLKNKLETYVDFPIEKLDLSGFLAHKNGSLSNCYGLYAIINHYGSMGGGHYTAVVYHGNRWFEFNDSIVEPVGEDDIKTSAAYVLFYRRIPNADA</sequence>
<reference evidence="4" key="1">
    <citation type="journal article" date="2013" name="J. Plant Res.">
        <title>Effect of fungi and light on seed germination of three Opuntia species from semiarid lands of central Mexico.</title>
        <authorList>
            <person name="Delgado-Sanchez P."/>
            <person name="Jimenez-Bremont J.F."/>
            <person name="Guerrero-Gonzalez Mde L."/>
            <person name="Flores J."/>
        </authorList>
    </citation>
    <scope>NUCLEOTIDE SEQUENCE</scope>
    <source>
        <tissue evidence="4">Cladode</tissue>
    </source>
</reference>
<dbReference type="PROSITE" id="PS00973">
    <property type="entry name" value="USP_2"/>
    <property type="match status" value="1"/>
</dbReference>
<dbReference type="PANTHER" id="PTHR21646:SF75">
    <property type="entry name" value="UBIQUITIN CARBOXYL-TERMINAL HYDROLASE"/>
    <property type="match status" value="1"/>
</dbReference>
<dbReference type="GO" id="GO:0016579">
    <property type="term" value="P:protein deubiquitination"/>
    <property type="evidence" value="ECO:0007669"/>
    <property type="project" value="InterPro"/>
</dbReference>
<dbReference type="PROSITE" id="PS50235">
    <property type="entry name" value="USP_3"/>
    <property type="match status" value="1"/>
</dbReference>
<evidence type="ECO:0000313" key="4">
    <source>
        <dbReference type="EMBL" id="MBA4668041.1"/>
    </source>
</evidence>
<dbReference type="EMBL" id="GISG01237777">
    <property type="protein sequence ID" value="MBA4668041.1"/>
    <property type="molecule type" value="Transcribed_RNA"/>
</dbReference>
<accession>A0A7C9EF31</accession>
<proteinExistence type="inferred from homology"/>
<dbReference type="InterPro" id="IPR001394">
    <property type="entry name" value="Peptidase_C19_UCH"/>
</dbReference>
<dbReference type="PANTHER" id="PTHR21646">
    <property type="entry name" value="UBIQUITIN CARBOXYL-TERMINAL HYDROLASE"/>
    <property type="match status" value="1"/>
</dbReference>
<comment type="similarity">
    <text evidence="1">Belongs to the peptidase C19 family.</text>
</comment>
<name>A0A7C9EF31_OPUST</name>
<dbReference type="GO" id="GO:0004843">
    <property type="term" value="F:cysteine-type deubiquitinase activity"/>
    <property type="evidence" value="ECO:0007669"/>
    <property type="project" value="InterPro"/>
</dbReference>
<dbReference type="InterPro" id="IPR018200">
    <property type="entry name" value="USP_CS"/>
</dbReference>
<evidence type="ECO:0000256" key="2">
    <source>
        <dbReference type="SAM" id="MobiDB-lite"/>
    </source>
</evidence>
<feature type="domain" description="USP" evidence="3">
    <location>
        <begin position="1"/>
        <end position="523"/>
    </location>
</feature>
<dbReference type="InterPro" id="IPR050185">
    <property type="entry name" value="Ub_carboxyl-term_hydrolase"/>
</dbReference>
<dbReference type="Pfam" id="PF00443">
    <property type="entry name" value="UCH"/>
    <property type="match status" value="1"/>
</dbReference>
<organism evidence="4">
    <name type="scientific">Opuntia streptacantha</name>
    <name type="common">Prickly pear cactus</name>
    <name type="synonym">Opuntia cardona</name>
    <dbReference type="NCBI Taxonomy" id="393608"/>
    <lineage>
        <taxon>Eukaryota</taxon>
        <taxon>Viridiplantae</taxon>
        <taxon>Streptophyta</taxon>
        <taxon>Embryophyta</taxon>
        <taxon>Tracheophyta</taxon>
        <taxon>Spermatophyta</taxon>
        <taxon>Magnoliopsida</taxon>
        <taxon>eudicotyledons</taxon>
        <taxon>Gunneridae</taxon>
        <taxon>Pentapetalae</taxon>
        <taxon>Caryophyllales</taxon>
        <taxon>Cactineae</taxon>
        <taxon>Cactaceae</taxon>
        <taxon>Opuntioideae</taxon>
        <taxon>Opuntia</taxon>
    </lineage>
</organism>
<evidence type="ECO:0000256" key="1">
    <source>
        <dbReference type="ARBA" id="ARBA00009085"/>
    </source>
</evidence>
<dbReference type="Gene3D" id="3.90.70.10">
    <property type="entry name" value="Cysteine proteinases"/>
    <property type="match status" value="2"/>
</dbReference>
<feature type="compositionally biased region" description="Low complexity" evidence="2">
    <location>
        <begin position="284"/>
        <end position="294"/>
    </location>
</feature>